<feature type="domain" description="MBD" evidence="7">
    <location>
        <begin position="5"/>
        <end position="75"/>
    </location>
</feature>
<dbReference type="InterPro" id="IPR039622">
    <property type="entry name" value="MBD10/11"/>
</dbReference>
<dbReference type="AlphaFoldDB" id="A0A6P3Z264"/>
<dbReference type="InterPro" id="IPR016177">
    <property type="entry name" value="DNA-bd_dom_sf"/>
</dbReference>
<evidence type="ECO:0000256" key="5">
    <source>
        <dbReference type="ARBA" id="ARBA00023242"/>
    </source>
</evidence>
<dbReference type="KEGG" id="zju:107408048"/>
<proteinExistence type="predicted"/>
<dbReference type="GO" id="GO:0005634">
    <property type="term" value="C:nucleus"/>
    <property type="evidence" value="ECO:0007669"/>
    <property type="project" value="UniProtKB-SubCell"/>
</dbReference>
<keyword evidence="4" id="KW-0804">Transcription</keyword>
<dbReference type="RefSeq" id="XP_015870894.1">
    <property type="nucleotide sequence ID" value="XM_016015408.4"/>
</dbReference>
<evidence type="ECO:0000313" key="8">
    <source>
        <dbReference type="Proteomes" id="UP001652623"/>
    </source>
</evidence>
<feature type="region of interest" description="Disordered" evidence="6">
    <location>
        <begin position="57"/>
        <end position="325"/>
    </location>
</feature>
<feature type="compositionally biased region" description="Basic and acidic residues" evidence="6">
    <location>
        <begin position="149"/>
        <end position="192"/>
    </location>
</feature>
<dbReference type="PANTHER" id="PTHR33729:SF12">
    <property type="entry name" value="MBD DOMAIN-CONTAINING PROTEIN"/>
    <property type="match status" value="1"/>
</dbReference>
<evidence type="ECO:0000256" key="1">
    <source>
        <dbReference type="ARBA" id="ARBA00004123"/>
    </source>
</evidence>
<evidence type="ECO:0000256" key="4">
    <source>
        <dbReference type="ARBA" id="ARBA00023163"/>
    </source>
</evidence>
<gene>
    <name evidence="9" type="primary">LOC107408048</name>
</gene>
<dbReference type="Proteomes" id="UP001652623">
    <property type="component" value="Chromosome 1"/>
</dbReference>
<organism evidence="8 9">
    <name type="scientific">Ziziphus jujuba</name>
    <name type="common">Chinese jujube</name>
    <name type="synonym">Ziziphus sativa</name>
    <dbReference type="NCBI Taxonomy" id="326968"/>
    <lineage>
        <taxon>Eukaryota</taxon>
        <taxon>Viridiplantae</taxon>
        <taxon>Streptophyta</taxon>
        <taxon>Embryophyta</taxon>
        <taxon>Tracheophyta</taxon>
        <taxon>Spermatophyta</taxon>
        <taxon>Magnoliopsida</taxon>
        <taxon>eudicotyledons</taxon>
        <taxon>Gunneridae</taxon>
        <taxon>Pentapetalae</taxon>
        <taxon>rosids</taxon>
        <taxon>fabids</taxon>
        <taxon>Rosales</taxon>
        <taxon>Rhamnaceae</taxon>
        <taxon>Paliureae</taxon>
        <taxon>Ziziphus</taxon>
    </lineage>
</organism>
<dbReference type="GeneID" id="107408048"/>
<dbReference type="GO" id="GO:0003677">
    <property type="term" value="F:DNA binding"/>
    <property type="evidence" value="ECO:0007669"/>
    <property type="project" value="UniProtKB-KW"/>
</dbReference>
<comment type="subcellular location">
    <subcellularLocation>
        <location evidence="1">Nucleus</location>
    </subcellularLocation>
</comment>
<keyword evidence="5" id="KW-0539">Nucleus</keyword>
<evidence type="ECO:0000256" key="6">
    <source>
        <dbReference type="SAM" id="MobiDB-lite"/>
    </source>
</evidence>
<dbReference type="Pfam" id="PF01429">
    <property type="entry name" value="MBD"/>
    <property type="match status" value="1"/>
</dbReference>
<reference evidence="9" key="2">
    <citation type="submission" date="2025-08" db="UniProtKB">
        <authorList>
            <consortium name="RefSeq"/>
        </authorList>
    </citation>
    <scope>IDENTIFICATION</scope>
    <source>
        <tissue evidence="9">Seedling</tissue>
    </source>
</reference>
<dbReference type="Gene3D" id="3.30.890.10">
    <property type="entry name" value="Methyl-cpg-binding Protein 2, Chain A"/>
    <property type="match status" value="1"/>
</dbReference>
<evidence type="ECO:0000256" key="2">
    <source>
        <dbReference type="ARBA" id="ARBA00023015"/>
    </source>
</evidence>
<keyword evidence="8" id="KW-1185">Reference proteome</keyword>
<name>A0A6P3Z264_ZIZJJ</name>
<feature type="compositionally biased region" description="Basic and acidic residues" evidence="6">
    <location>
        <begin position="280"/>
        <end position="310"/>
    </location>
</feature>
<sequence>MANKVDEVISVELPAPPAWKKLFLPKKGGTPRKNEIVFIAPTGEEISHRKQLEQYLKSHPGNPSISVFDWSTGESPRRSARISEKAKATPPPENEPPKKRGRKSPGSKKAKIEVEGHEKHEGANEIEMQDAEAEKENDSANENQVETGGKTREETDQTKTMDVNTDEKNQEDGKNEPQGDAKETKDHNHAEGEAEAEAAIAREALAEKKDQRQEVATEDQPSKEPIATKVAENEKTKLSETETEKANGTSDKKEDEPAPVTVEENWGAEKQNPNGVKPASEGEIKGQKDIEKVEKKDGEVVENGKVDQVGRSDTPQHSSPAPVSC</sequence>
<evidence type="ECO:0000259" key="7">
    <source>
        <dbReference type="PROSITE" id="PS50982"/>
    </source>
</evidence>
<feature type="compositionally biased region" description="Basic and acidic residues" evidence="6">
    <location>
        <begin position="75"/>
        <end position="87"/>
    </location>
</feature>
<feature type="compositionally biased region" description="Polar residues" evidence="6">
    <location>
        <begin position="311"/>
        <end position="325"/>
    </location>
</feature>
<dbReference type="PANTHER" id="PTHR33729">
    <property type="entry name" value="METHYL-CPG BINDING DOMAIN CONTAINING PROTEIN, EXPRESSED"/>
    <property type="match status" value="1"/>
</dbReference>
<feature type="compositionally biased region" description="Basic residues" evidence="6">
    <location>
        <begin position="99"/>
        <end position="109"/>
    </location>
</feature>
<dbReference type="InterPro" id="IPR001739">
    <property type="entry name" value="Methyl_CpG_DNA-bd"/>
</dbReference>
<feature type="compositionally biased region" description="Basic and acidic residues" evidence="6">
    <location>
        <begin position="110"/>
        <end position="123"/>
    </location>
</feature>
<evidence type="ECO:0000313" key="9">
    <source>
        <dbReference type="RefSeq" id="XP_015870894.1"/>
    </source>
</evidence>
<feature type="compositionally biased region" description="Basic and acidic residues" evidence="6">
    <location>
        <begin position="204"/>
        <end position="215"/>
    </location>
</feature>
<keyword evidence="2" id="KW-0805">Transcription regulation</keyword>
<dbReference type="SUPFAM" id="SSF54171">
    <property type="entry name" value="DNA-binding domain"/>
    <property type="match status" value="1"/>
</dbReference>
<dbReference type="PROSITE" id="PS50982">
    <property type="entry name" value="MBD"/>
    <property type="match status" value="1"/>
</dbReference>
<evidence type="ECO:0000256" key="3">
    <source>
        <dbReference type="ARBA" id="ARBA00023125"/>
    </source>
</evidence>
<keyword evidence="3" id="KW-0238">DNA-binding</keyword>
<accession>A0A6P3Z264</accession>
<protein>
    <submittedName>
        <fullName evidence="9">Methyl-CpG-binding domain-containing protein 11</fullName>
    </submittedName>
</protein>
<dbReference type="InParanoid" id="A0A6P3Z264"/>
<reference evidence="8" key="1">
    <citation type="submission" date="2025-05" db="UniProtKB">
        <authorList>
            <consortium name="RefSeq"/>
        </authorList>
    </citation>
    <scope>NUCLEOTIDE SEQUENCE [LARGE SCALE GENOMIC DNA]</scope>
</reference>
<feature type="compositionally biased region" description="Basic and acidic residues" evidence="6">
    <location>
        <begin position="231"/>
        <end position="256"/>
    </location>
</feature>